<evidence type="ECO:0000256" key="6">
    <source>
        <dbReference type="ARBA" id="ARBA00022692"/>
    </source>
</evidence>
<dbReference type="Pfam" id="PF07715">
    <property type="entry name" value="Plug"/>
    <property type="match status" value="1"/>
</dbReference>
<evidence type="ECO:0000256" key="11">
    <source>
        <dbReference type="ARBA" id="ARBA00023136"/>
    </source>
</evidence>
<protein>
    <submittedName>
        <fullName evidence="19">Ferrichrome-iron receptor</fullName>
    </submittedName>
</protein>
<evidence type="ECO:0000256" key="10">
    <source>
        <dbReference type="ARBA" id="ARBA00023077"/>
    </source>
</evidence>
<evidence type="ECO:0000259" key="17">
    <source>
        <dbReference type="Pfam" id="PF00593"/>
    </source>
</evidence>
<dbReference type="InterPro" id="IPR039426">
    <property type="entry name" value="TonB-dep_rcpt-like"/>
</dbReference>
<dbReference type="PANTHER" id="PTHR32552:SF68">
    <property type="entry name" value="FERRICHROME OUTER MEMBRANE TRANSPORTER_PHAGE RECEPTOR"/>
    <property type="match status" value="1"/>
</dbReference>
<dbReference type="GO" id="GO:0015891">
    <property type="term" value="P:siderophore transport"/>
    <property type="evidence" value="ECO:0007669"/>
    <property type="project" value="InterPro"/>
</dbReference>
<comment type="subcellular location">
    <subcellularLocation>
        <location evidence="1 14">Cell outer membrane</location>
        <topology evidence="1 14">Multi-pass membrane protein</topology>
    </subcellularLocation>
</comment>
<dbReference type="FunFam" id="2.40.170.20:FF:000005">
    <property type="entry name" value="TonB-dependent siderophore receptor"/>
    <property type="match status" value="1"/>
</dbReference>
<organism evidence="19 21">
    <name type="scientific">Orrella dioscoreae</name>
    <dbReference type="NCBI Taxonomy" id="1851544"/>
    <lineage>
        <taxon>Bacteria</taxon>
        <taxon>Pseudomonadati</taxon>
        <taxon>Pseudomonadota</taxon>
        <taxon>Betaproteobacteria</taxon>
        <taxon>Burkholderiales</taxon>
        <taxon>Alcaligenaceae</taxon>
        <taxon>Orrella</taxon>
    </lineage>
</organism>
<name>A0A1C3K5V3_9BURK</name>
<feature type="region of interest" description="Disordered" evidence="16">
    <location>
        <begin position="1"/>
        <end position="27"/>
    </location>
</feature>
<evidence type="ECO:0000313" key="21">
    <source>
        <dbReference type="Proteomes" id="UP000078558"/>
    </source>
</evidence>
<feature type="domain" description="TonB-dependent receptor-like beta-barrel" evidence="17">
    <location>
        <begin position="268"/>
        <end position="723"/>
    </location>
</feature>
<evidence type="ECO:0000256" key="4">
    <source>
        <dbReference type="ARBA" id="ARBA00022452"/>
    </source>
</evidence>
<reference evidence="19 21" key="1">
    <citation type="submission" date="2016-06" db="EMBL/GenBank/DDBJ databases">
        <authorList>
            <person name="Kjaerup R.B."/>
            <person name="Dalgaard T.S."/>
            <person name="Juul-Madsen H.R."/>
        </authorList>
    </citation>
    <scope>NUCLEOTIDE SEQUENCE [LARGE SCALE GENOMIC DNA]</scope>
    <source>
        <strain evidence="19">Orrdi1</strain>
    </source>
</reference>
<keyword evidence="13 14" id="KW-0998">Cell outer membrane</keyword>
<accession>A0A1C3K5V3</accession>
<dbReference type="EMBL" id="FLRC01000044">
    <property type="protein sequence ID" value="SBT26899.1"/>
    <property type="molecule type" value="Genomic_DNA"/>
</dbReference>
<keyword evidence="8" id="KW-0408">Iron</keyword>
<dbReference type="PROSITE" id="PS52016">
    <property type="entry name" value="TONB_DEPENDENT_REC_3"/>
    <property type="match status" value="1"/>
</dbReference>
<proteinExistence type="inferred from homology"/>
<evidence type="ECO:0000256" key="7">
    <source>
        <dbReference type="ARBA" id="ARBA00022729"/>
    </source>
</evidence>
<dbReference type="InterPro" id="IPR010105">
    <property type="entry name" value="TonB_sidphr_rcpt"/>
</dbReference>
<keyword evidence="3 14" id="KW-0813">Transport</keyword>
<dbReference type="NCBIfam" id="TIGR01783">
    <property type="entry name" value="TonB-siderophor"/>
    <property type="match status" value="1"/>
</dbReference>
<sequence>MQISPLTPSPAALAPSRLRSAPTPRRGGQVRRLLPLLLAVTWGSAAGQSSASADANAPQMLESITVNAYRTAETIGGSTKTDTPLLEVPQSVSVIEREEMDARGVSNLNEATRYTAGVLPESQGIDNRVDDLYIRGFDAGSFGTNVMLDGLRAPSDSNLSWNRSSFNTWNLERVEVLKGPSSVLYGQLAPGGMVNQVSKTPEAGQLQTLRFQLDAHGRHQTAFDLGGDSENEKLLWRLVGLYGDGDTQIKHTDHQQWFIAPSATLRFNDNRSRLTLLGMLQRDRGGSTFQFLPYEGTVIPAADGYLDHDTFLGEPDWNVYNRDIWTAGWQFEHQFNDNWKFNQNARHTHVDSLYRATVGNGVRGAPLTQLRTLVNGRTLNRRAVQGEGDSDAQTLDNRIEGKFATGAVSHTLLTGFDWQKTNWTFLRKAAQVSPTAIAIDIYNPVYTHYDFAPTLAPQMSTRETDEQVGLYLQDQMALGKWRFTLGGRQDWTRIDTLDRLTQRRTLTKNDAFTGRAGATYLFDNGLAPYLSYAESFQPTGGLKRDGSTFKPVTGTQWEAGLKYEPLGSDGMITLSTYELNQQNVLTADPENQGDEAYQVQTGKVRVRGVELEGRITPMRGLSVIGAVTRMSSKVVRNNDGYTGNRMTRVPEWMGALWLDYTVQGGPLAGLGMGGGVRYVDETYGDLANHLRIPSYTLFDAALRYDAGKVGNMRLNLALNASNLADKRYVATCTAATSCYYGTGRSVMATARLSW</sequence>
<gene>
    <name evidence="19" type="ORF">ODI_01024</name>
    <name evidence="20" type="ORF">ODI_R4247</name>
</gene>
<dbReference type="CDD" id="cd01347">
    <property type="entry name" value="ligand_gated_channel"/>
    <property type="match status" value="1"/>
</dbReference>
<dbReference type="EMBL" id="LT907988">
    <property type="protein sequence ID" value="SOE52505.1"/>
    <property type="molecule type" value="Genomic_DNA"/>
</dbReference>
<evidence type="ECO:0000256" key="1">
    <source>
        <dbReference type="ARBA" id="ARBA00004571"/>
    </source>
</evidence>
<evidence type="ECO:0000256" key="5">
    <source>
        <dbReference type="ARBA" id="ARBA00022496"/>
    </source>
</evidence>
<feature type="compositionally biased region" description="Low complexity" evidence="16">
    <location>
        <begin position="1"/>
        <end position="22"/>
    </location>
</feature>
<evidence type="ECO:0000259" key="18">
    <source>
        <dbReference type="Pfam" id="PF07715"/>
    </source>
</evidence>
<dbReference type="RefSeq" id="WP_231968108.1">
    <property type="nucleotide sequence ID" value="NZ_LT907988.1"/>
</dbReference>
<evidence type="ECO:0000256" key="15">
    <source>
        <dbReference type="RuleBase" id="RU003357"/>
    </source>
</evidence>
<evidence type="ECO:0000256" key="8">
    <source>
        <dbReference type="ARBA" id="ARBA00023004"/>
    </source>
</evidence>
<evidence type="ECO:0000313" key="19">
    <source>
        <dbReference type="EMBL" id="SBT26899.1"/>
    </source>
</evidence>
<reference evidence="20 21" key="2">
    <citation type="submission" date="2017-08" db="EMBL/GenBank/DDBJ databases">
        <authorList>
            <person name="de Groot N.N."/>
        </authorList>
    </citation>
    <scope>NUCLEOTIDE SEQUENCE [LARGE SCALE GENOMIC DNA]</scope>
    <source>
        <strain evidence="20">Orrdi1</strain>
    </source>
</reference>
<keyword evidence="21" id="KW-1185">Reference proteome</keyword>
<dbReference type="GO" id="GO:0009279">
    <property type="term" value="C:cell outer membrane"/>
    <property type="evidence" value="ECO:0007669"/>
    <property type="project" value="UniProtKB-SubCell"/>
</dbReference>
<evidence type="ECO:0000256" key="9">
    <source>
        <dbReference type="ARBA" id="ARBA00023065"/>
    </source>
</evidence>
<evidence type="ECO:0000256" key="14">
    <source>
        <dbReference type="PROSITE-ProRule" id="PRU01360"/>
    </source>
</evidence>
<keyword evidence="6 14" id="KW-0812">Transmembrane</keyword>
<dbReference type="InterPro" id="IPR000531">
    <property type="entry name" value="Beta-barrel_TonB"/>
</dbReference>
<dbReference type="KEGG" id="odi:ODI_R4247"/>
<evidence type="ECO:0000256" key="3">
    <source>
        <dbReference type="ARBA" id="ARBA00022448"/>
    </source>
</evidence>
<dbReference type="PANTHER" id="PTHR32552">
    <property type="entry name" value="FERRICHROME IRON RECEPTOR-RELATED"/>
    <property type="match status" value="1"/>
</dbReference>
<dbReference type="Gene3D" id="2.40.170.20">
    <property type="entry name" value="TonB-dependent receptor, beta-barrel domain"/>
    <property type="match status" value="1"/>
</dbReference>
<dbReference type="Proteomes" id="UP000078558">
    <property type="component" value="Chromosome I"/>
</dbReference>
<keyword evidence="4 14" id="KW-1134">Transmembrane beta strand</keyword>
<evidence type="ECO:0000313" key="20">
    <source>
        <dbReference type="EMBL" id="SOE52505.1"/>
    </source>
</evidence>
<dbReference type="FunFam" id="2.170.130.10:FF:000001">
    <property type="entry name" value="Catecholate siderophore TonB-dependent receptor"/>
    <property type="match status" value="1"/>
</dbReference>
<keyword evidence="5" id="KW-0410">Iron transport</keyword>
<keyword evidence="11 14" id="KW-0472">Membrane</keyword>
<dbReference type="GO" id="GO:0038023">
    <property type="term" value="F:signaling receptor activity"/>
    <property type="evidence" value="ECO:0007669"/>
    <property type="project" value="InterPro"/>
</dbReference>
<keyword evidence="12 19" id="KW-0675">Receptor</keyword>
<dbReference type="GO" id="GO:0015344">
    <property type="term" value="F:siderophore uptake transmembrane transporter activity"/>
    <property type="evidence" value="ECO:0007669"/>
    <property type="project" value="TreeGrafter"/>
</dbReference>
<keyword evidence="10 15" id="KW-0798">TonB box</keyword>
<evidence type="ECO:0000256" key="16">
    <source>
        <dbReference type="SAM" id="MobiDB-lite"/>
    </source>
</evidence>
<dbReference type="InterPro" id="IPR036942">
    <property type="entry name" value="Beta-barrel_TonB_sf"/>
</dbReference>
<comment type="similarity">
    <text evidence="2 14 15">Belongs to the TonB-dependent receptor family.</text>
</comment>
<dbReference type="SUPFAM" id="SSF56935">
    <property type="entry name" value="Porins"/>
    <property type="match status" value="1"/>
</dbReference>
<evidence type="ECO:0000256" key="12">
    <source>
        <dbReference type="ARBA" id="ARBA00023170"/>
    </source>
</evidence>
<evidence type="ECO:0000256" key="2">
    <source>
        <dbReference type="ARBA" id="ARBA00009810"/>
    </source>
</evidence>
<dbReference type="STRING" id="1851544.ODI_01024"/>
<evidence type="ECO:0000256" key="13">
    <source>
        <dbReference type="ARBA" id="ARBA00023237"/>
    </source>
</evidence>
<keyword evidence="7" id="KW-0732">Signal</keyword>
<dbReference type="InterPro" id="IPR012910">
    <property type="entry name" value="Plug_dom"/>
</dbReference>
<keyword evidence="9" id="KW-0406">Ion transport</keyword>
<feature type="domain" description="TonB-dependent receptor plug" evidence="18">
    <location>
        <begin position="85"/>
        <end position="192"/>
    </location>
</feature>
<dbReference type="AlphaFoldDB" id="A0A1C3K5V3"/>
<dbReference type="Gene3D" id="2.170.130.10">
    <property type="entry name" value="TonB-dependent receptor, plug domain"/>
    <property type="match status" value="1"/>
</dbReference>
<dbReference type="Pfam" id="PF00593">
    <property type="entry name" value="TonB_dep_Rec_b-barrel"/>
    <property type="match status" value="1"/>
</dbReference>
<dbReference type="InterPro" id="IPR037066">
    <property type="entry name" value="Plug_dom_sf"/>
</dbReference>